<dbReference type="EMBL" id="MSTR01000012">
    <property type="protein sequence ID" value="ONN41825.1"/>
    <property type="molecule type" value="Genomic_DNA"/>
</dbReference>
<name>A0A1V2UFT6_ENTMU</name>
<reference evidence="1 2" key="1">
    <citation type="submission" date="2016-12" db="EMBL/GenBank/DDBJ databases">
        <authorList>
            <person name="Song W.-J."/>
            <person name="Kurnit D.M."/>
        </authorList>
    </citation>
    <scope>NUCLEOTIDE SEQUENCE [LARGE SCALE GENOMIC DNA]</scope>
    <source>
        <strain evidence="1 2">CGB1038-1_S1</strain>
    </source>
</reference>
<evidence type="ECO:0000313" key="2">
    <source>
        <dbReference type="Proteomes" id="UP000189299"/>
    </source>
</evidence>
<dbReference type="AlphaFoldDB" id="A0A1V2UFT6"/>
<protein>
    <submittedName>
        <fullName evidence="1">Uncharacterized protein</fullName>
    </submittedName>
</protein>
<comment type="caution">
    <text evidence="1">The sequence shown here is derived from an EMBL/GenBank/DDBJ whole genome shotgun (WGS) entry which is preliminary data.</text>
</comment>
<proteinExistence type="predicted"/>
<sequence>MSEKELLSFISQTNQRTFTFIDLNSWRRKKGLPELTSTEKLIFISQVKYFHYLDTAYIKGKNKYYYLFKYKNYKELKDENVIPFYLKKHGNNFCYQTSS</sequence>
<gene>
    <name evidence="1" type="ORF">BTN92_11730</name>
</gene>
<evidence type="ECO:0000313" key="1">
    <source>
        <dbReference type="EMBL" id="ONN41825.1"/>
    </source>
</evidence>
<accession>A0A1V2UFT6</accession>
<dbReference type="Proteomes" id="UP000189299">
    <property type="component" value="Unassembled WGS sequence"/>
</dbReference>
<dbReference type="RefSeq" id="WP_077151818.1">
    <property type="nucleotide sequence ID" value="NZ_CABMMO010000012.1"/>
</dbReference>
<organism evidence="1 2">
    <name type="scientific">Enterococcus mundtii</name>
    <dbReference type="NCBI Taxonomy" id="53346"/>
    <lineage>
        <taxon>Bacteria</taxon>
        <taxon>Bacillati</taxon>
        <taxon>Bacillota</taxon>
        <taxon>Bacilli</taxon>
        <taxon>Lactobacillales</taxon>
        <taxon>Enterococcaceae</taxon>
        <taxon>Enterococcus</taxon>
    </lineage>
</organism>